<organism evidence="7 8">
    <name type="scientific">Sporolituus thermophilus DSM 23256</name>
    <dbReference type="NCBI Taxonomy" id="1123285"/>
    <lineage>
        <taxon>Bacteria</taxon>
        <taxon>Bacillati</taxon>
        <taxon>Bacillota</taxon>
        <taxon>Negativicutes</taxon>
        <taxon>Selenomonadales</taxon>
        <taxon>Sporomusaceae</taxon>
        <taxon>Sporolituus</taxon>
    </lineage>
</organism>
<protein>
    <submittedName>
        <fullName evidence="7">D-3-phosphoglycerate dehydrogenase</fullName>
    </submittedName>
</protein>
<keyword evidence="8" id="KW-1185">Reference proteome</keyword>
<dbReference type="AlphaFoldDB" id="A0A1G7HI61"/>
<dbReference type="InterPro" id="IPR006140">
    <property type="entry name" value="D-isomer_DH_NAD-bd"/>
</dbReference>
<dbReference type="EMBL" id="FNBU01000001">
    <property type="protein sequence ID" value="SDF00003.1"/>
    <property type="molecule type" value="Genomic_DNA"/>
</dbReference>
<evidence type="ECO:0000313" key="8">
    <source>
        <dbReference type="Proteomes" id="UP000243333"/>
    </source>
</evidence>
<dbReference type="SUPFAM" id="SSF52283">
    <property type="entry name" value="Formate/glycerate dehydrogenase catalytic domain-like"/>
    <property type="match status" value="1"/>
</dbReference>
<comment type="similarity">
    <text evidence="1 4">Belongs to the D-isomer specific 2-hydroxyacid dehydrogenase family.</text>
</comment>
<dbReference type="Proteomes" id="UP000243333">
    <property type="component" value="Unassembled WGS sequence"/>
</dbReference>
<evidence type="ECO:0000313" key="7">
    <source>
        <dbReference type="EMBL" id="SDF00003.1"/>
    </source>
</evidence>
<dbReference type="GO" id="GO:0051287">
    <property type="term" value="F:NAD binding"/>
    <property type="evidence" value="ECO:0007669"/>
    <property type="project" value="InterPro"/>
</dbReference>
<name>A0A1G7HI61_9FIRM</name>
<dbReference type="InterPro" id="IPR006139">
    <property type="entry name" value="D-isomer_2_OHA_DH_cat_dom"/>
</dbReference>
<dbReference type="InterPro" id="IPR029753">
    <property type="entry name" value="D-isomer_DH_CS"/>
</dbReference>
<accession>A0A1G7HI61</accession>
<evidence type="ECO:0000256" key="4">
    <source>
        <dbReference type="RuleBase" id="RU003719"/>
    </source>
</evidence>
<evidence type="ECO:0000259" key="5">
    <source>
        <dbReference type="Pfam" id="PF00389"/>
    </source>
</evidence>
<reference evidence="8" key="1">
    <citation type="submission" date="2016-10" db="EMBL/GenBank/DDBJ databases">
        <authorList>
            <person name="Varghese N."/>
            <person name="Submissions S."/>
        </authorList>
    </citation>
    <scope>NUCLEOTIDE SEQUENCE [LARGE SCALE GENOMIC DNA]</scope>
    <source>
        <strain evidence="8">DSM 23256</strain>
    </source>
</reference>
<dbReference type="FunFam" id="3.40.50.720:FF:000203">
    <property type="entry name" value="D-3-phosphoglycerate dehydrogenase (SerA)"/>
    <property type="match status" value="1"/>
</dbReference>
<evidence type="ECO:0000256" key="1">
    <source>
        <dbReference type="ARBA" id="ARBA00005854"/>
    </source>
</evidence>
<dbReference type="InterPro" id="IPR050857">
    <property type="entry name" value="D-2-hydroxyacid_DH"/>
</dbReference>
<dbReference type="PANTHER" id="PTHR42789:SF1">
    <property type="entry name" value="D-ISOMER SPECIFIC 2-HYDROXYACID DEHYDROGENASE FAMILY PROTEIN (AFU_ORTHOLOGUE AFUA_6G10090)"/>
    <property type="match status" value="1"/>
</dbReference>
<evidence type="ECO:0000259" key="6">
    <source>
        <dbReference type="Pfam" id="PF02826"/>
    </source>
</evidence>
<dbReference type="InterPro" id="IPR036291">
    <property type="entry name" value="NAD(P)-bd_dom_sf"/>
</dbReference>
<keyword evidence="3" id="KW-0520">NAD</keyword>
<dbReference type="PANTHER" id="PTHR42789">
    <property type="entry name" value="D-ISOMER SPECIFIC 2-HYDROXYACID DEHYDROGENASE FAMILY PROTEIN (AFU_ORTHOLOGUE AFUA_6G10090)"/>
    <property type="match status" value="1"/>
</dbReference>
<evidence type="ECO:0000256" key="2">
    <source>
        <dbReference type="ARBA" id="ARBA00023002"/>
    </source>
</evidence>
<feature type="domain" description="D-isomer specific 2-hydroxyacid dehydrogenase NAD-binding" evidence="6">
    <location>
        <begin position="112"/>
        <end position="287"/>
    </location>
</feature>
<proteinExistence type="inferred from homology"/>
<dbReference type="Pfam" id="PF02826">
    <property type="entry name" value="2-Hacid_dh_C"/>
    <property type="match status" value="1"/>
</dbReference>
<dbReference type="PROSITE" id="PS00671">
    <property type="entry name" value="D_2_HYDROXYACID_DH_3"/>
    <property type="match status" value="1"/>
</dbReference>
<gene>
    <name evidence="7" type="ORF">SAMN05660235_00065</name>
</gene>
<dbReference type="RefSeq" id="WP_216093606.1">
    <property type="nucleotide sequence ID" value="NZ_FNBU01000001.1"/>
</dbReference>
<dbReference type="GO" id="GO:0016616">
    <property type="term" value="F:oxidoreductase activity, acting on the CH-OH group of donors, NAD or NADP as acceptor"/>
    <property type="evidence" value="ECO:0007669"/>
    <property type="project" value="InterPro"/>
</dbReference>
<dbReference type="STRING" id="1123285.SAMN05660235_00065"/>
<feature type="domain" description="D-isomer specific 2-hydroxyacid dehydrogenase catalytic" evidence="5">
    <location>
        <begin position="14"/>
        <end position="310"/>
    </location>
</feature>
<sequence>MKILITPKSFGNYREKTYPLLTGAGYEIIENTTGRTLTEDEIIKLAKDDVVGIIVGIDPLTAKVLKSCRKLRAVSKYGVGMDNIDLTAAEKLGIKVKNAAGSNSVSVAELAIALMFEAARRVAVMSATVKLGGWDRVLGIELTGKTLGLIGCGHIGKEVAKRAKGLLMDVQVYDPYFGDEEFLEKYAVKRCASLNELLSTSDIVSLHLPLTNETRHLINSRTIQAMKKSAILINTSRGELVDEDSLYTALKEKTIAVAAQDVFSKEPPLPGEKLLTLTNFILTPHAGAFTAEAVEKMAIYSTKNLIEMLKH</sequence>
<evidence type="ECO:0000256" key="3">
    <source>
        <dbReference type="ARBA" id="ARBA00023027"/>
    </source>
</evidence>
<dbReference type="Pfam" id="PF00389">
    <property type="entry name" value="2-Hacid_dh"/>
    <property type="match status" value="1"/>
</dbReference>
<keyword evidence="2 4" id="KW-0560">Oxidoreductase</keyword>
<dbReference type="SUPFAM" id="SSF51735">
    <property type="entry name" value="NAD(P)-binding Rossmann-fold domains"/>
    <property type="match status" value="1"/>
</dbReference>
<dbReference type="CDD" id="cd12172">
    <property type="entry name" value="PGDH_like_2"/>
    <property type="match status" value="1"/>
</dbReference>
<dbReference type="PROSITE" id="PS00670">
    <property type="entry name" value="D_2_HYDROXYACID_DH_2"/>
    <property type="match status" value="1"/>
</dbReference>
<dbReference type="Gene3D" id="3.40.50.720">
    <property type="entry name" value="NAD(P)-binding Rossmann-like Domain"/>
    <property type="match status" value="2"/>
</dbReference>